<dbReference type="Gene3D" id="3.30.450.40">
    <property type="match status" value="1"/>
</dbReference>
<dbReference type="SUPFAM" id="SSF55785">
    <property type="entry name" value="PYP-like sensor domain (PAS domain)"/>
    <property type="match status" value="1"/>
</dbReference>
<dbReference type="InterPro" id="IPR001610">
    <property type="entry name" value="PAC"/>
</dbReference>
<protein>
    <submittedName>
        <fullName evidence="4">PAS domain S-box-containing protein</fullName>
    </submittedName>
</protein>
<dbReference type="Proteomes" id="UP000293638">
    <property type="component" value="Unassembled WGS sequence"/>
</dbReference>
<dbReference type="Gene3D" id="3.30.450.20">
    <property type="entry name" value="PAS domain"/>
    <property type="match status" value="1"/>
</dbReference>
<dbReference type="SMART" id="SM00065">
    <property type="entry name" value="GAF"/>
    <property type="match status" value="1"/>
</dbReference>
<keyword evidence="5" id="KW-1185">Reference proteome</keyword>
<gene>
    <name evidence="4" type="ORF">EV189_0344</name>
</gene>
<feature type="domain" description="PAC" evidence="3">
    <location>
        <begin position="193"/>
        <end position="247"/>
    </location>
</feature>
<reference evidence="4 5" key="1">
    <citation type="submission" date="2019-02" db="EMBL/GenBank/DDBJ databases">
        <title>Genomic Encyclopedia of Type Strains, Phase IV (KMG-IV): sequencing the most valuable type-strain genomes for metagenomic binning, comparative biology and taxonomic classification.</title>
        <authorList>
            <person name="Goeker M."/>
        </authorList>
    </citation>
    <scope>NUCLEOTIDE SEQUENCE [LARGE SCALE GENOMIC DNA]</scope>
    <source>
        <strain evidence="4 5">DSM 45622</strain>
    </source>
</reference>
<evidence type="ECO:0000313" key="4">
    <source>
        <dbReference type="EMBL" id="RZS91111.1"/>
    </source>
</evidence>
<dbReference type="NCBIfam" id="TIGR00229">
    <property type="entry name" value="sensory_box"/>
    <property type="match status" value="1"/>
</dbReference>
<dbReference type="Pfam" id="PF07228">
    <property type="entry name" value="SpoIIE"/>
    <property type="match status" value="1"/>
</dbReference>
<dbReference type="SMART" id="SM00086">
    <property type="entry name" value="PAC"/>
    <property type="match status" value="1"/>
</dbReference>
<dbReference type="InterPro" id="IPR035965">
    <property type="entry name" value="PAS-like_dom_sf"/>
</dbReference>
<dbReference type="EMBL" id="SGXD01000001">
    <property type="protein sequence ID" value="RZS91111.1"/>
    <property type="molecule type" value="Genomic_DNA"/>
</dbReference>
<dbReference type="GO" id="GO:0016791">
    <property type="term" value="F:phosphatase activity"/>
    <property type="evidence" value="ECO:0007669"/>
    <property type="project" value="TreeGrafter"/>
</dbReference>
<dbReference type="PANTHER" id="PTHR43156">
    <property type="entry name" value="STAGE II SPORULATION PROTEIN E-RELATED"/>
    <property type="match status" value="1"/>
</dbReference>
<dbReference type="CDD" id="cd00130">
    <property type="entry name" value="PAS"/>
    <property type="match status" value="1"/>
</dbReference>
<dbReference type="Pfam" id="PF13426">
    <property type="entry name" value="PAS_9"/>
    <property type="match status" value="1"/>
</dbReference>
<name>A0A4Q7NV54_9ACTN</name>
<dbReference type="InterPro" id="IPR029016">
    <property type="entry name" value="GAF-like_dom_sf"/>
</dbReference>
<evidence type="ECO:0000313" key="5">
    <source>
        <dbReference type="Proteomes" id="UP000293638"/>
    </source>
</evidence>
<dbReference type="SUPFAM" id="SSF55781">
    <property type="entry name" value="GAF domain-like"/>
    <property type="match status" value="1"/>
</dbReference>
<organism evidence="4 5">
    <name type="scientific">Motilibacter rhizosphaerae</name>
    <dbReference type="NCBI Taxonomy" id="598652"/>
    <lineage>
        <taxon>Bacteria</taxon>
        <taxon>Bacillati</taxon>
        <taxon>Actinomycetota</taxon>
        <taxon>Actinomycetes</taxon>
        <taxon>Motilibacterales</taxon>
        <taxon>Motilibacteraceae</taxon>
        <taxon>Motilibacter</taxon>
    </lineage>
</organism>
<proteinExistence type="predicted"/>
<dbReference type="InterPro" id="IPR000700">
    <property type="entry name" value="PAS-assoc_C"/>
</dbReference>
<dbReference type="InterPro" id="IPR001932">
    <property type="entry name" value="PPM-type_phosphatase-like_dom"/>
</dbReference>
<accession>A0A4Q7NV54</accession>
<dbReference type="PROSITE" id="PS50113">
    <property type="entry name" value="PAC"/>
    <property type="match status" value="1"/>
</dbReference>
<dbReference type="PROSITE" id="PS50112">
    <property type="entry name" value="PAS"/>
    <property type="match status" value="1"/>
</dbReference>
<dbReference type="Gene3D" id="3.60.40.10">
    <property type="entry name" value="PPM-type phosphatase domain"/>
    <property type="match status" value="1"/>
</dbReference>
<dbReference type="InterPro" id="IPR036457">
    <property type="entry name" value="PPM-type-like_dom_sf"/>
</dbReference>
<keyword evidence="1" id="KW-0378">Hydrolase</keyword>
<sequence>MLDLSVAAPDLPAVLVVDPATDAVVAANAPAGRLAPETALPAPLRLWAAAAELREPVPLSPTPLLDRVVSASVVPVQEVLVGAARRPHWMIAMPVPVGVLLVLLPLPARSAHQPGRADSVEVQHAPVLATGTAFCLADARKPDAPLVWVSPGFTVVTGYAAEEVVGRNCRFLQGPHTDPRSRRQVREAITAGRDTTVTLLNYRKDGTGFWNRLGVTPVYGTHGELAWYAAVQTDVTALVQAEQAGRERDQAVSAERVAREDAASAEAQVELLSTAGERLTASLEVGETVDRLADLVVPALADWALLVTSERPGTMDRVLARHPDADPAFLRRYEAEVLGTTSYSTLFAGLLTGGGPRRYADYDGRSRRAQRTAWAPSYVLDMTERLGARSAMYVPLPGRHHIVGALGLFRGADRPAFSERDLQIAVDLGARAGLALDNALLYTAQHRIAEVLQRSLLPELPAVPGITAAAAYQPSDSAADVGGDFYELVPLPDGSTGLAIGDVVGHDTLAAGAMGHLRGLLRACAWDTSYRARAEGERRRAGAAPGVVLERVDRLLAGLGIGTLATAAYATLARPDEPGAPWAVCWSSAGHPPLVVRLPDGSVEQLDGGGGVMLGVRDAPRTTACRTLPAGSTLVAYTDGLVERRGEHLDDGLARLRALVAAGPAEPSALAAHLLDQLPGREDDVALLVVRVE</sequence>
<evidence type="ECO:0000259" key="2">
    <source>
        <dbReference type="PROSITE" id="PS50112"/>
    </source>
</evidence>
<evidence type="ECO:0000259" key="3">
    <source>
        <dbReference type="PROSITE" id="PS50113"/>
    </source>
</evidence>
<dbReference type="InterPro" id="IPR000014">
    <property type="entry name" value="PAS"/>
</dbReference>
<dbReference type="PANTHER" id="PTHR43156:SF2">
    <property type="entry name" value="STAGE II SPORULATION PROTEIN E"/>
    <property type="match status" value="1"/>
</dbReference>
<dbReference type="SMART" id="SM00331">
    <property type="entry name" value="PP2C_SIG"/>
    <property type="match status" value="1"/>
</dbReference>
<dbReference type="AlphaFoldDB" id="A0A4Q7NV54"/>
<dbReference type="InterPro" id="IPR052016">
    <property type="entry name" value="Bact_Sigma-Reg"/>
</dbReference>
<comment type="caution">
    <text evidence="4">The sequence shown here is derived from an EMBL/GenBank/DDBJ whole genome shotgun (WGS) entry which is preliminary data.</text>
</comment>
<feature type="domain" description="PAS" evidence="2">
    <location>
        <begin position="143"/>
        <end position="192"/>
    </location>
</feature>
<dbReference type="InterPro" id="IPR003018">
    <property type="entry name" value="GAF"/>
</dbReference>
<evidence type="ECO:0000256" key="1">
    <source>
        <dbReference type="ARBA" id="ARBA00022801"/>
    </source>
</evidence>